<accession>A0A443RUJ6</accession>
<evidence type="ECO:0000313" key="6">
    <source>
        <dbReference type="EMBL" id="RWS19017.1"/>
    </source>
</evidence>
<dbReference type="AlphaFoldDB" id="A0A443RUJ6"/>
<name>A0A443RUJ6_9ACAR</name>
<comment type="pathway">
    <text evidence="3">Phospholipid metabolism; phosphatidylethanolamine biosynthesis; phosphatidylethanolamine from ethanolamine: step 1/3.</text>
</comment>
<gene>
    <name evidence="6" type="ORF">B4U80_14514</name>
</gene>
<organism evidence="6 7">
    <name type="scientific">Leptotrombidium deliense</name>
    <dbReference type="NCBI Taxonomy" id="299467"/>
    <lineage>
        <taxon>Eukaryota</taxon>
        <taxon>Metazoa</taxon>
        <taxon>Ecdysozoa</taxon>
        <taxon>Arthropoda</taxon>
        <taxon>Chelicerata</taxon>
        <taxon>Arachnida</taxon>
        <taxon>Acari</taxon>
        <taxon>Acariformes</taxon>
        <taxon>Trombidiformes</taxon>
        <taxon>Prostigmata</taxon>
        <taxon>Anystina</taxon>
        <taxon>Parasitengona</taxon>
        <taxon>Trombiculoidea</taxon>
        <taxon>Trombiculidae</taxon>
        <taxon>Leptotrombidium</taxon>
    </lineage>
</organism>
<reference evidence="6 7" key="1">
    <citation type="journal article" date="2018" name="Gigascience">
        <title>Genomes of trombidid mites reveal novel predicted allergens and laterally-transferred genes associated with secondary metabolism.</title>
        <authorList>
            <person name="Dong X."/>
            <person name="Chaisiri K."/>
            <person name="Xia D."/>
            <person name="Armstrong S.D."/>
            <person name="Fang Y."/>
            <person name="Donnelly M.J."/>
            <person name="Kadowaki T."/>
            <person name="McGarry J.W."/>
            <person name="Darby A.C."/>
            <person name="Makepeace B.L."/>
        </authorList>
    </citation>
    <scope>NUCLEOTIDE SEQUENCE [LARGE SCALE GENOMIC DNA]</scope>
    <source>
        <strain evidence="6">UoL-UT</strain>
    </source>
</reference>
<dbReference type="PANTHER" id="PTHR22603:SF66">
    <property type="entry name" value="ETHANOLAMINE KINASE"/>
    <property type="match status" value="1"/>
</dbReference>
<dbReference type="Gene3D" id="3.30.200.20">
    <property type="entry name" value="Phosphorylase Kinase, domain 1"/>
    <property type="match status" value="1"/>
</dbReference>
<evidence type="ECO:0000256" key="5">
    <source>
        <dbReference type="ARBA" id="ARBA00038874"/>
    </source>
</evidence>
<evidence type="ECO:0000256" key="4">
    <source>
        <dbReference type="ARBA" id="ARBA00038211"/>
    </source>
</evidence>
<dbReference type="STRING" id="299467.A0A443RUJ6"/>
<dbReference type="OrthoDB" id="3649325at2759"/>
<evidence type="ECO:0000256" key="1">
    <source>
        <dbReference type="ARBA" id="ARBA00023209"/>
    </source>
</evidence>
<protein>
    <recommendedName>
        <fullName evidence="5">ethanolamine kinase</fullName>
        <ecNumber evidence="5">2.7.1.82</ecNumber>
    </recommendedName>
</protein>
<evidence type="ECO:0000313" key="7">
    <source>
        <dbReference type="Proteomes" id="UP000288716"/>
    </source>
</evidence>
<dbReference type="VEuPathDB" id="VectorBase:LDEU013023"/>
<dbReference type="EC" id="2.7.1.82" evidence="5"/>
<dbReference type="Pfam" id="PF01633">
    <property type="entry name" value="Choline_kinase"/>
    <property type="match status" value="1"/>
</dbReference>
<dbReference type="GO" id="GO:0005737">
    <property type="term" value="C:cytoplasm"/>
    <property type="evidence" value="ECO:0007669"/>
    <property type="project" value="TreeGrafter"/>
</dbReference>
<evidence type="ECO:0000256" key="2">
    <source>
        <dbReference type="ARBA" id="ARBA00023264"/>
    </source>
</evidence>
<dbReference type="GO" id="GO:0006646">
    <property type="term" value="P:phosphatidylethanolamine biosynthetic process"/>
    <property type="evidence" value="ECO:0007669"/>
    <property type="project" value="TreeGrafter"/>
</dbReference>
<dbReference type="SUPFAM" id="SSF56112">
    <property type="entry name" value="Protein kinase-like (PK-like)"/>
    <property type="match status" value="1"/>
</dbReference>
<sequence length="119" mass="13434">MNEVTEIEKKDILQKCHDFLHNWNTLALHDVEISRLITGLANKTFRVSIKNTKPLNNNDVEYKDVIVRIYNSGLFKGESKLKFNGESAEVIVMQILSESGLAAKLLGVFAGGRIEEYIP</sequence>
<keyword evidence="2" id="KW-1208">Phospholipid metabolism</keyword>
<keyword evidence="1" id="KW-0444">Lipid biosynthesis</keyword>
<comment type="caution">
    <text evidence="6">The sequence shown here is derived from an EMBL/GenBank/DDBJ whole genome shotgun (WGS) entry which is preliminary data.</text>
</comment>
<proteinExistence type="inferred from homology"/>
<feature type="non-terminal residue" evidence="6">
    <location>
        <position position="119"/>
    </location>
</feature>
<dbReference type="InterPro" id="IPR011009">
    <property type="entry name" value="Kinase-like_dom_sf"/>
</dbReference>
<evidence type="ECO:0000256" key="3">
    <source>
        <dbReference type="ARBA" id="ARBA00037883"/>
    </source>
</evidence>
<keyword evidence="7" id="KW-1185">Reference proteome</keyword>
<dbReference type="EMBL" id="NCKV01031209">
    <property type="protein sequence ID" value="RWS19017.1"/>
    <property type="molecule type" value="Genomic_DNA"/>
</dbReference>
<keyword evidence="1" id="KW-0443">Lipid metabolism</keyword>
<dbReference type="Proteomes" id="UP000288716">
    <property type="component" value="Unassembled WGS sequence"/>
</dbReference>
<keyword evidence="1" id="KW-0594">Phospholipid biosynthesis</keyword>
<dbReference type="GO" id="GO:0004305">
    <property type="term" value="F:ethanolamine kinase activity"/>
    <property type="evidence" value="ECO:0007669"/>
    <property type="project" value="UniProtKB-EC"/>
</dbReference>
<comment type="similarity">
    <text evidence="4">Belongs to the choline/ethanolamine kinase family.</text>
</comment>
<dbReference type="PANTHER" id="PTHR22603">
    <property type="entry name" value="CHOLINE/ETHANOALAMINE KINASE"/>
    <property type="match status" value="1"/>
</dbReference>